<dbReference type="Proteomes" id="UP000000600">
    <property type="component" value="Unassembled WGS sequence"/>
</dbReference>
<dbReference type="AlphaFoldDB" id="A0E107"/>
<gene>
    <name evidence="1" type="ORF">GSPATT00022143001</name>
</gene>
<dbReference type="OMA" id="YIEFKYN"/>
<dbReference type="KEGG" id="ptm:GSPATT00022143001"/>
<accession>A0E107</accession>
<evidence type="ECO:0000313" key="2">
    <source>
        <dbReference type="Proteomes" id="UP000000600"/>
    </source>
</evidence>
<protein>
    <submittedName>
        <fullName evidence="1">Uncharacterized protein</fullName>
    </submittedName>
</protein>
<dbReference type="HOGENOM" id="CLU_827584_0_0_1"/>
<evidence type="ECO:0000313" key="1">
    <source>
        <dbReference type="EMBL" id="CAK88974.1"/>
    </source>
</evidence>
<dbReference type="EMBL" id="CT868652">
    <property type="protein sequence ID" value="CAK88974.1"/>
    <property type="molecule type" value="Genomic_DNA"/>
</dbReference>
<sequence>MDFENDDEYPIPNEQQIYSSFQSDNEISRLHFLATTQSRYETQHILYLAKYFLEFEQKKINNQTAIIVSVCLTKLTQELKSLNPHLMTKILAHIRRLIKNLSSINELHIGFLESCISSSNYKIGYEFIKSKIFVHGCLEKKSLVMIEYFYLSGVIANAQMDFDEALRCYKIAYKFNSNDNFTLEAQKMETLLSFRLGLELRNWSHPANHELVSKLQSLINQKEYKELKEKDFDFQDKDAHLCLKEWSLQAQLYQFLKDEQELHSKVSFDQLIQHFRLQGQDALLDLLLQINRIHKMFLINEEKNYIEFKYNNLNYKEINSKLESRYNLLKSLADVK</sequence>
<name>A0E107_PARTE</name>
<proteinExistence type="predicted"/>
<keyword evidence="2" id="KW-1185">Reference proteome</keyword>
<organism evidence="1 2">
    <name type="scientific">Paramecium tetraurelia</name>
    <dbReference type="NCBI Taxonomy" id="5888"/>
    <lineage>
        <taxon>Eukaryota</taxon>
        <taxon>Sar</taxon>
        <taxon>Alveolata</taxon>
        <taxon>Ciliophora</taxon>
        <taxon>Intramacronucleata</taxon>
        <taxon>Oligohymenophorea</taxon>
        <taxon>Peniculida</taxon>
        <taxon>Parameciidae</taxon>
        <taxon>Paramecium</taxon>
    </lineage>
</organism>
<dbReference type="InParanoid" id="A0E107"/>
<dbReference type="OrthoDB" id="304051at2759"/>
<dbReference type="GeneID" id="5042156"/>
<reference evidence="1 2" key="1">
    <citation type="journal article" date="2006" name="Nature">
        <title>Global trends of whole-genome duplications revealed by the ciliate Paramecium tetraurelia.</title>
        <authorList>
            <consortium name="Genoscope"/>
            <person name="Aury J.-M."/>
            <person name="Jaillon O."/>
            <person name="Duret L."/>
            <person name="Noel B."/>
            <person name="Jubin C."/>
            <person name="Porcel B.M."/>
            <person name="Segurens B."/>
            <person name="Daubin V."/>
            <person name="Anthouard V."/>
            <person name="Aiach N."/>
            <person name="Arnaiz O."/>
            <person name="Billaut A."/>
            <person name="Beisson J."/>
            <person name="Blanc I."/>
            <person name="Bouhouche K."/>
            <person name="Camara F."/>
            <person name="Duharcourt S."/>
            <person name="Guigo R."/>
            <person name="Gogendeau D."/>
            <person name="Katinka M."/>
            <person name="Keller A.-M."/>
            <person name="Kissmehl R."/>
            <person name="Klotz C."/>
            <person name="Koll F."/>
            <person name="Le Moue A."/>
            <person name="Lepere C."/>
            <person name="Malinsky S."/>
            <person name="Nowacki M."/>
            <person name="Nowak J.K."/>
            <person name="Plattner H."/>
            <person name="Poulain J."/>
            <person name="Ruiz F."/>
            <person name="Serrano V."/>
            <person name="Zagulski M."/>
            <person name="Dessen P."/>
            <person name="Betermier M."/>
            <person name="Weissenbach J."/>
            <person name="Scarpelli C."/>
            <person name="Schachter V."/>
            <person name="Sperling L."/>
            <person name="Meyer E."/>
            <person name="Cohen J."/>
            <person name="Wincker P."/>
        </authorList>
    </citation>
    <scope>NUCLEOTIDE SEQUENCE [LARGE SCALE GENOMIC DNA]</scope>
    <source>
        <strain evidence="1 2">Stock d4-2</strain>
    </source>
</reference>
<dbReference type="RefSeq" id="XP_001456371.1">
    <property type="nucleotide sequence ID" value="XM_001456334.1"/>
</dbReference>